<name>A0A1Z3N465_BDEBC</name>
<gene>
    <name evidence="2" type="ORF">B9G79_00605</name>
</gene>
<dbReference type="SUPFAM" id="SSF54814">
    <property type="entry name" value="Prokaryotic type KH domain (KH-domain type II)"/>
    <property type="match status" value="1"/>
</dbReference>
<dbReference type="Proteomes" id="UP000197003">
    <property type="component" value="Chromosome"/>
</dbReference>
<dbReference type="OrthoDB" id="5295275at2"/>
<dbReference type="EMBL" id="CP020946">
    <property type="protein sequence ID" value="ASD62167.1"/>
    <property type="molecule type" value="Genomic_DNA"/>
</dbReference>
<proteinExistence type="predicted"/>
<accession>A0A1Z3N465</accession>
<sequence length="118" mass="12429">MGAESVKVIKVVRSSSTSRVDSGAAPLADNITEIREKAREFLLSALQMLAPEAEGIGVDIVIGEKTTQYVVSCPKEAIGRVIGQRGATIMSLRQVLGAIMGAAGARAVIEIPYYPADK</sequence>
<organism evidence="2 3">
    <name type="scientific">Bdellovibrio bacteriovorus</name>
    <dbReference type="NCBI Taxonomy" id="959"/>
    <lineage>
        <taxon>Bacteria</taxon>
        <taxon>Pseudomonadati</taxon>
        <taxon>Bdellovibrionota</taxon>
        <taxon>Bdellovibrionia</taxon>
        <taxon>Bdellovibrionales</taxon>
        <taxon>Pseudobdellovibrionaceae</taxon>
        <taxon>Bdellovibrio</taxon>
    </lineage>
</organism>
<protein>
    <submittedName>
        <fullName evidence="2">Uncharacterized protein</fullName>
    </submittedName>
</protein>
<dbReference type="RefSeq" id="WP_088563832.1">
    <property type="nucleotide sequence ID" value="NZ_CP020946.1"/>
</dbReference>
<dbReference type="PROSITE" id="PS50084">
    <property type="entry name" value="KH_TYPE_1"/>
    <property type="match status" value="1"/>
</dbReference>
<evidence type="ECO:0000256" key="1">
    <source>
        <dbReference type="PROSITE-ProRule" id="PRU00117"/>
    </source>
</evidence>
<keyword evidence="1" id="KW-0694">RNA-binding</keyword>
<dbReference type="InterPro" id="IPR009019">
    <property type="entry name" value="KH_sf_prok-type"/>
</dbReference>
<evidence type="ECO:0000313" key="2">
    <source>
        <dbReference type="EMBL" id="ASD62167.1"/>
    </source>
</evidence>
<dbReference type="GO" id="GO:0003723">
    <property type="term" value="F:RNA binding"/>
    <property type="evidence" value="ECO:0007669"/>
    <property type="project" value="UniProtKB-UniRule"/>
</dbReference>
<evidence type="ECO:0000313" key="3">
    <source>
        <dbReference type="Proteomes" id="UP000197003"/>
    </source>
</evidence>
<reference evidence="2 3" key="1">
    <citation type="submission" date="2017-04" db="EMBL/GenBank/DDBJ databases">
        <title>Whole genome sequence of Bdellovibrio bacteriovorus strain SSB218315.</title>
        <authorList>
            <person name="Oyedara O."/>
            <person name="Rodriguez-Perez M.A."/>
        </authorList>
    </citation>
    <scope>NUCLEOTIDE SEQUENCE [LARGE SCALE GENOMIC DNA]</scope>
    <source>
        <strain evidence="2 3">SSB218315</strain>
    </source>
</reference>
<dbReference type="AlphaFoldDB" id="A0A1Z3N465"/>
<dbReference type="Pfam" id="PF13083">
    <property type="entry name" value="KH_KhpA-B"/>
    <property type="match status" value="1"/>
</dbReference>